<accession>A0ABZ0IGB8</accession>
<evidence type="ECO:0000313" key="2">
    <source>
        <dbReference type="Proteomes" id="UP001626549"/>
    </source>
</evidence>
<organism evidence="1 2">
    <name type="scientific">Congregibacter brevis</name>
    <dbReference type="NCBI Taxonomy" id="3081201"/>
    <lineage>
        <taxon>Bacteria</taxon>
        <taxon>Pseudomonadati</taxon>
        <taxon>Pseudomonadota</taxon>
        <taxon>Gammaproteobacteria</taxon>
        <taxon>Cellvibrionales</taxon>
        <taxon>Halieaceae</taxon>
        <taxon>Congregibacter</taxon>
    </lineage>
</organism>
<dbReference type="RefSeq" id="WP_407329949.1">
    <property type="nucleotide sequence ID" value="NZ_CP136865.1"/>
</dbReference>
<evidence type="ECO:0000313" key="1">
    <source>
        <dbReference type="EMBL" id="WOJ98592.1"/>
    </source>
</evidence>
<sequence>MRETATVNYHVKSSDVQAFHFDVGGVPGNLISPELKPTQVAVRDVRGKSSSISFKSDGICFERHSAQTQAFDDRQSWTNTYDAEIRTLLTDKIGASEVIVFDHTVRIDNANADRKPARNVHNDYSERSAEQRLIDIVGEERAREFRSGHYGFVNVWRPIENSIQNSPLGFINPRSLSTGDWMTIELIYADRVGEILGVAANRDHDWFYLSKMTPDEVAIFNIYDNRGRPSLGHSALDMEFSNSAAPPRKSIETRTLVRYP</sequence>
<keyword evidence="2" id="KW-1185">Reference proteome</keyword>
<proteinExistence type="predicted"/>
<dbReference type="EMBL" id="CP136865">
    <property type="protein sequence ID" value="WOJ98592.1"/>
    <property type="molecule type" value="Genomic_DNA"/>
</dbReference>
<gene>
    <name evidence="1" type="ORF">R0137_08475</name>
</gene>
<reference evidence="1 2" key="1">
    <citation type="submission" date="2023-10" db="EMBL/GenBank/DDBJ databases">
        <title>Two novel species belonging to the OM43/NOR5 clade.</title>
        <authorList>
            <person name="Park M."/>
        </authorList>
    </citation>
    <scope>NUCLEOTIDE SEQUENCE [LARGE SCALE GENOMIC DNA]</scope>
    <source>
        <strain evidence="1 2">IMCC45268</strain>
    </source>
</reference>
<dbReference type="PANTHER" id="PTHR34598">
    <property type="entry name" value="BLL6449 PROTEIN"/>
    <property type="match status" value="1"/>
</dbReference>
<name>A0ABZ0IGB8_9GAMM</name>
<dbReference type="PANTHER" id="PTHR34598:SF3">
    <property type="entry name" value="OXIDOREDUCTASE AN1597"/>
    <property type="match status" value="1"/>
</dbReference>
<dbReference type="InterPro" id="IPR044053">
    <property type="entry name" value="AsaB-like"/>
</dbReference>
<protein>
    <submittedName>
        <fullName evidence="1">CmcJ/NvfI family oxidoreductase</fullName>
    </submittedName>
</protein>
<dbReference type="NCBIfam" id="NF041278">
    <property type="entry name" value="CmcJ_NvfI_EfuI"/>
    <property type="match status" value="1"/>
</dbReference>
<dbReference type="Proteomes" id="UP001626549">
    <property type="component" value="Chromosome"/>
</dbReference>